<sequence>MPHHRQPAGCLEQSCGNLVPWPEHLGDLVVGHSSALLCRSRAVKAACLPPRTPKHRHRHCATPVKSRIHGLRSWEARRLLTDRPPPKVSSGGHKVWAP</sequence>
<dbReference type="Proteomes" id="UP001066276">
    <property type="component" value="Chromosome 10"/>
</dbReference>
<gene>
    <name evidence="1" type="ORF">NDU88_001973</name>
</gene>
<name>A0AAV7M2N2_PLEWA</name>
<evidence type="ECO:0000313" key="2">
    <source>
        <dbReference type="Proteomes" id="UP001066276"/>
    </source>
</evidence>
<keyword evidence="2" id="KW-1185">Reference proteome</keyword>
<organism evidence="1 2">
    <name type="scientific">Pleurodeles waltl</name>
    <name type="common">Iberian ribbed newt</name>
    <dbReference type="NCBI Taxonomy" id="8319"/>
    <lineage>
        <taxon>Eukaryota</taxon>
        <taxon>Metazoa</taxon>
        <taxon>Chordata</taxon>
        <taxon>Craniata</taxon>
        <taxon>Vertebrata</taxon>
        <taxon>Euteleostomi</taxon>
        <taxon>Amphibia</taxon>
        <taxon>Batrachia</taxon>
        <taxon>Caudata</taxon>
        <taxon>Salamandroidea</taxon>
        <taxon>Salamandridae</taxon>
        <taxon>Pleurodelinae</taxon>
        <taxon>Pleurodeles</taxon>
    </lineage>
</organism>
<dbReference type="AlphaFoldDB" id="A0AAV7M2N2"/>
<accession>A0AAV7M2N2</accession>
<reference evidence="1" key="1">
    <citation type="journal article" date="2022" name="bioRxiv">
        <title>Sequencing and chromosome-scale assembly of the giantPleurodeles waltlgenome.</title>
        <authorList>
            <person name="Brown T."/>
            <person name="Elewa A."/>
            <person name="Iarovenko S."/>
            <person name="Subramanian E."/>
            <person name="Araus A.J."/>
            <person name="Petzold A."/>
            <person name="Susuki M."/>
            <person name="Suzuki K.-i.T."/>
            <person name="Hayashi T."/>
            <person name="Toyoda A."/>
            <person name="Oliveira C."/>
            <person name="Osipova E."/>
            <person name="Leigh N.D."/>
            <person name="Simon A."/>
            <person name="Yun M.H."/>
        </authorList>
    </citation>
    <scope>NUCLEOTIDE SEQUENCE</scope>
    <source>
        <strain evidence="1">20211129_DDA</strain>
        <tissue evidence="1">Liver</tissue>
    </source>
</reference>
<protein>
    <submittedName>
        <fullName evidence="1">Uncharacterized protein</fullName>
    </submittedName>
</protein>
<evidence type="ECO:0000313" key="1">
    <source>
        <dbReference type="EMBL" id="KAJ1096842.1"/>
    </source>
</evidence>
<comment type="caution">
    <text evidence="1">The sequence shown here is derived from an EMBL/GenBank/DDBJ whole genome shotgun (WGS) entry which is preliminary data.</text>
</comment>
<dbReference type="EMBL" id="JANPWB010000014">
    <property type="protein sequence ID" value="KAJ1096842.1"/>
    <property type="molecule type" value="Genomic_DNA"/>
</dbReference>
<proteinExistence type="predicted"/>